<dbReference type="EMBL" id="LGCL01000045">
    <property type="protein sequence ID" value="KPL70142.1"/>
    <property type="molecule type" value="Genomic_DNA"/>
</dbReference>
<dbReference type="AlphaFoldDB" id="A0A0P6WVZ8"/>
<accession>A0A0P6WVZ8</accession>
<dbReference type="GO" id="GO:0000287">
    <property type="term" value="F:magnesium ion binding"/>
    <property type="evidence" value="ECO:0007669"/>
    <property type="project" value="UniProtKB-UniRule"/>
</dbReference>
<dbReference type="Pfam" id="PF00205">
    <property type="entry name" value="TPP_enzyme_M"/>
    <property type="match status" value="1"/>
</dbReference>
<reference evidence="16 17" key="1">
    <citation type="submission" date="2015-07" db="EMBL/GenBank/DDBJ databases">
        <title>Genome sequence of Ornatilinea apprima DSM 23815.</title>
        <authorList>
            <person name="Hemp J."/>
            <person name="Ward L.M."/>
            <person name="Pace L.A."/>
            <person name="Fischer W.W."/>
        </authorList>
    </citation>
    <scope>NUCLEOTIDE SEQUENCE [LARGE SCALE GENOMIC DNA]</scope>
    <source>
        <strain evidence="16 17">P3M-1</strain>
    </source>
</reference>
<dbReference type="FunFam" id="3.40.50.970:FF:000007">
    <property type="entry name" value="Acetolactate synthase"/>
    <property type="match status" value="1"/>
</dbReference>
<keyword evidence="17" id="KW-1185">Reference proteome</keyword>
<keyword evidence="5 12" id="KW-0028">Amino-acid biosynthesis</keyword>
<evidence type="ECO:0000256" key="6">
    <source>
        <dbReference type="ARBA" id="ARBA00022679"/>
    </source>
</evidence>
<dbReference type="PATRIC" id="fig|1134406.4.peg.3132"/>
<dbReference type="InterPro" id="IPR011766">
    <property type="entry name" value="TPP_enzyme_TPP-bd"/>
</dbReference>
<dbReference type="OrthoDB" id="4494979at2"/>
<dbReference type="PANTHER" id="PTHR18968:SF13">
    <property type="entry name" value="ACETOLACTATE SYNTHASE CATALYTIC SUBUNIT, MITOCHONDRIAL"/>
    <property type="match status" value="1"/>
</dbReference>
<dbReference type="UniPathway" id="UPA00047">
    <property type="reaction ID" value="UER00055"/>
</dbReference>
<evidence type="ECO:0000259" key="13">
    <source>
        <dbReference type="Pfam" id="PF00205"/>
    </source>
</evidence>
<evidence type="ECO:0000313" key="17">
    <source>
        <dbReference type="Proteomes" id="UP000050417"/>
    </source>
</evidence>
<dbReference type="InterPro" id="IPR045229">
    <property type="entry name" value="TPP_enz"/>
</dbReference>
<evidence type="ECO:0000259" key="15">
    <source>
        <dbReference type="Pfam" id="PF02776"/>
    </source>
</evidence>
<feature type="domain" description="Thiamine pyrophosphate enzyme central" evidence="13">
    <location>
        <begin position="196"/>
        <end position="330"/>
    </location>
</feature>
<dbReference type="InterPro" id="IPR012000">
    <property type="entry name" value="Thiamin_PyroP_enz_cen_dom"/>
</dbReference>
<comment type="catalytic activity">
    <reaction evidence="11 12">
        <text>2 pyruvate + H(+) = (2S)-2-acetolactate + CO2</text>
        <dbReference type="Rhea" id="RHEA:25249"/>
        <dbReference type="ChEBI" id="CHEBI:15361"/>
        <dbReference type="ChEBI" id="CHEBI:15378"/>
        <dbReference type="ChEBI" id="CHEBI:16526"/>
        <dbReference type="ChEBI" id="CHEBI:58476"/>
        <dbReference type="EC" id="2.2.1.6"/>
    </reaction>
</comment>
<evidence type="ECO:0000259" key="14">
    <source>
        <dbReference type="Pfam" id="PF02775"/>
    </source>
</evidence>
<feature type="domain" description="Thiamine pyrophosphate enzyme TPP-binding" evidence="14">
    <location>
        <begin position="389"/>
        <end position="536"/>
    </location>
</feature>
<dbReference type="Proteomes" id="UP000050417">
    <property type="component" value="Unassembled WGS sequence"/>
</dbReference>
<keyword evidence="7 12" id="KW-0479">Metal-binding</keyword>
<dbReference type="FunFam" id="3.40.50.1220:FF:000008">
    <property type="entry name" value="Acetolactate synthase"/>
    <property type="match status" value="1"/>
</dbReference>
<dbReference type="SUPFAM" id="SSF52518">
    <property type="entry name" value="Thiamin diphosphate-binding fold (THDP-binding)"/>
    <property type="match status" value="2"/>
</dbReference>
<keyword evidence="8 12" id="KW-0460">Magnesium</keyword>
<evidence type="ECO:0000256" key="5">
    <source>
        <dbReference type="ARBA" id="ARBA00022605"/>
    </source>
</evidence>
<organism evidence="16 17">
    <name type="scientific">Ornatilinea apprima</name>
    <dbReference type="NCBI Taxonomy" id="1134406"/>
    <lineage>
        <taxon>Bacteria</taxon>
        <taxon>Bacillati</taxon>
        <taxon>Chloroflexota</taxon>
        <taxon>Anaerolineae</taxon>
        <taxon>Anaerolineales</taxon>
        <taxon>Anaerolineaceae</taxon>
        <taxon>Ornatilinea</taxon>
    </lineage>
</organism>
<comment type="pathway">
    <text evidence="2 12">Amino-acid biosynthesis; L-valine biosynthesis; L-valine from pyruvate: step 1/4.</text>
</comment>
<dbReference type="InterPro" id="IPR029061">
    <property type="entry name" value="THDP-binding"/>
</dbReference>
<feature type="domain" description="Thiamine pyrophosphate enzyme N-terminal TPP-binding" evidence="15">
    <location>
        <begin position="5"/>
        <end position="118"/>
    </location>
</feature>
<evidence type="ECO:0000256" key="12">
    <source>
        <dbReference type="RuleBase" id="RU003591"/>
    </source>
</evidence>
<keyword evidence="9 12" id="KW-0786">Thiamine pyrophosphate</keyword>
<dbReference type="CDD" id="cd07035">
    <property type="entry name" value="TPP_PYR_POX_like"/>
    <property type="match status" value="1"/>
</dbReference>
<evidence type="ECO:0000256" key="1">
    <source>
        <dbReference type="ARBA" id="ARBA00004974"/>
    </source>
</evidence>
<evidence type="ECO:0000256" key="9">
    <source>
        <dbReference type="ARBA" id="ARBA00023052"/>
    </source>
</evidence>
<evidence type="ECO:0000256" key="4">
    <source>
        <dbReference type="ARBA" id="ARBA00013145"/>
    </source>
</evidence>
<dbReference type="CDD" id="cd02015">
    <property type="entry name" value="TPP_AHAS"/>
    <property type="match status" value="1"/>
</dbReference>
<keyword evidence="6 12" id="KW-0808">Transferase</keyword>
<comment type="caution">
    <text evidence="16">The sequence shown here is derived from an EMBL/GenBank/DDBJ whole genome shotgun (WGS) entry which is preliminary data.</text>
</comment>
<name>A0A0P6WVZ8_9CHLR</name>
<evidence type="ECO:0000256" key="10">
    <source>
        <dbReference type="ARBA" id="ARBA00023304"/>
    </source>
</evidence>
<dbReference type="Gene3D" id="3.40.50.1220">
    <property type="entry name" value="TPP-binding domain"/>
    <property type="match status" value="1"/>
</dbReference>
<sequence>MKYSGAQIIWESLLKEGVDVIFGFPGGNTIPIHDALLDYPGIRHILVRHEQGAAHAADGYARVSGKVGVCLATSGPGATNLVTGIATAMLDSTPMVAITGQVFSHLIGSDAFQEVDVTGITLPITKHNYLVTDVNEISRTIHEAFYIARSGRPGPVLIDITKDAQVAQIEWDPAYEESIRLPGYRPDLRPSMNDFEQAAKMIAAAERPVILAGQGILKSGAMSWVRELAEKTDTPVATTLLGIGAFPASHPLNLGMMGMHGEAWVNHTIQNADLLLALGMRFDDRVTGSLSTYAPNSKKIHFELDPSEVNKNVRVDLALIGDLSELLQKLVPNLPQKTHTSWNEEINKLRSESALRDILYTPDNGRLYAAHIMHDILRATQGKAVIVTDVGQHQMWAAQYYKHDYPYHMVTSGGLGTMGFGLPAAIGAKMADQEAEVWVIAGDGGFQMTQAELSTTVQAGIKVNVAIINNGYLGMVRQWQELFYDRRYSATPITSPDFVKIAEAHGLTGLRATNRKEAVEAIDTARATPGTVVIDFRIEPEDCVYPMVPAGAALHKMIRRPMAQ</sequence>
<dbReference type="GO" id="GO:0050660">
    <property type="term" value="F:flavin adenine dinucleotide binding"/>
    <property type="evidence" value="ECO:0007669"/>
    <property type="project" value="InterPro"/>
</dbReference>
<dbReference type="GO" id="GO:0003984">
    <property type="term" value="F:acetolactate synthase activity"/>
    <property type="evidence" value="ECO:0007669"/>
    <property type="project" value="UniProtKB-EC"/>
</dbReference>
<evidence type="ECO:0000256" key="11">
    <source>
        <dbReference type="ARBA" id="ARBA00048670"/>
    </source>
</evidence>
<dbReference type="InterPro" id="IPR029035">
    <property type="entry name" value="DHS-like_NAD/FAD-binding_dom"/>
</dbReference>
<dbReference type="InterPro" id="IPR012846">
    <property type="entry name" value="Acetolactate_synth_lsu"/>
</dbReference>
<protein>
    <recommendedName>
        <fullName evidence="4 12">Acetolactate synthase</fullName>
        <ecNumber evidence="4 12">2.2.1.6</ecNumber>
    </recommendedName>
</protein>
<dbReference type="UniPathway" id="UPA00049">
    <property type="reaction ID" value="UER00059"/>
</dbReference>
<dbReference type="EC" id="2.2.1.6" evidence="4 12"/>
<dbReference type="GO" id="GO:0030976">
    <property type="term" value="F:thiamine pyrophosphate binding"/>
    <property type="evidence" value="ECO:0007669"/>
    <property type="project" value="UniProtKB-UniRule"/>
</dbReference>
<dbReference type="GO" id="GO:0005948">
    <property type="term" value="C:acetolactate synthase complex"/>
    <property type="evidence" value="ECO:0007669"/>
    <property type="project" value="TreeGrafter"/>
</dbReference>
<dbReference type="GO" id="GO:0009097">
    <property type="term" value="P:isoleucine biosynthetic process"/>
    <property type="evidence" value="ECO:0007669"/>
    <property type="project" value="UniProtKB-UniPathway"/>
</dbReference>
<comment type="cofactor">
    <cofactor evidence="12">
        <name>Mg(2+)</name>
        <dbReference type="ChEBI" id="CHEBI:18420"/>
    </cofactor>
    <text evidence="12">Binds 1 Mg(2+) ion per subunit.</text>
</comment>
<comment type="pathway">
    <text evidence="1 12">Amino-acid biosynthesis; L-isoleucine biosynthesis; L-isoleucine from 2-oxobutanoate: step 1/4.</text>
</comment>
<dbReference type="SUPFAM" id="SSF52467">
    <property type="entry name" value="DHS-like NAD/FAD-binding domain"/>
    <property type="match status" value="1"/>
</dbReference>
<gene>
    <name evidence="16" type="ORF">ADN00_19095</name>
</gene>
<dbReference type="RefSeq" id="WP_075064635.1">
    <property type="nucleotide sequence ID" value="NZ_LGCL01000045.1"/>
</dbReference>
<dbReference type="InterPro" id="IPR012001">
    <property type="entry name" value="Thiamin_PyroP_enz_TPP-bd_dom"/>
</dbReference>
<dbReference type="Pfam" id="PF02775">
    <property type="entry name" value="TPP_enzyme_C"/>
    <property type="match status" value="1"/>
</dbReference>
<keyword evidence="10 12" id="KW-0100">Branched-chain amino acid biosynthesis</keyword>
<evidence type="ECO:0000256" key="7">
    <source>
        <dbReference type="ARBA" id="ARBA00022723"/>
    </source>
</evidence>
<dbReference type="NCBIfam" id="TIGR00118">
    <property type="entry name" value="acolac_lg"/>
    <property type="match status" value="1"/>
</dbReference>
<evidence type="ECO:0000256" key="2">
    <source>
        <dbReference type="ARBA" id="ARBA00005025"/>
    </source>
</evidence>
<dbReference type="Gene3D" id="3.40.50.970">
    <property type="match status" value="2"/>
</dbReference>
<dbReference type="GO" id="GO:0009099">
    <property type="term" value="P:L-valine biosynthetic process"/>
    <property type="evidence" value="ECO:0007669"/>
    <property type="project" value="UniProtKB-UniPathway"/>
</dbReference>
<evidence type="ECO:0000313" key="16">
    <source>
        <dbReference type="EMBL" id="KPL70142.1"/>
    </source>
</evidence>
<evidence type="ECO:0000256" key="8">
    <source>
        <dbReference type="ARBA" id="ARBA00022842"/>
    </source>
</evidence>
<evidence type="ECO:0000256" key="3">
    <source>
        <dbReference type="ARBA" id="ARBA00007812"/>
    </source>
</evidence>
<dbReference type="Pfam" id="PF02776">
    <property type="entry name" value="TPP_enzyme_N"/>
    <property type="match status" value="1"/>
</dbReference>
<comment type="cofactor">
    <cofactor evidence="12">
        <name>thiamine diphosphate</name>
        <dbReference type="ChEBI" id="CHEBI:58937"/>
    </cofactor>
    <text evidence="12">Binds 1 thiamine pyrophosphate per subunit.</text>
</comment>
<dbReference type="STRING" id="1134406.ADN00_19095"/>
<dbReference type="PANTHER" id="PTHR18968">
    <property type="entry name" value="THIAMINE PYROPHOSPHATE ENZYMES"/>
    <property type="match status" value="1"/>
</dbReference>
<comment type="similarity">
    <text evidence="3 12">Belongs to the TPP enzyme family.</text>
</comment>
<dbReference type="InterPro" id="IPR039368">
    <property type="entry name" value="AHAS_TPP"/>
</dbReference>
<proteinExistence type="inferred from homology"/>